<feature type="domain" description="4Fe-4S ferredoxin-type" evidence="1">
    <location>
        <begin position="1"/>
        <end position="24"/>
    </location>
</feature>
<accession>A0A6J7PFV3</accession>
<organism evidence="2">
    <name type="scientific">freshwater metagenome</name>
    <dbReference type="NCBI Taxonomy" id="449393"/>
    <lineage>
        <taxon>unclassified sequences</taxon>
        <taxon>metagenomes</taxon>
        <taxon>ecological metagenomes</taxon>
    </lineage>
</organism>
<dbReference type="EMBL" id="CAFBPC010000088">
    <property type="protein sequence ID" value="CAB5003988.1"/>
    <property type="molecule type" value="Genomic_DNA"/>
</dbReference>
<dbReference type="PROSITE" id="PS51379">
    <property type="entry name" value="4FE4S_FER_2"/>
    <property type="match status" value="2"/>
</dbReference>
<protein>
    <submittedName>
        <fullName evidence="2">Unannotated protein</fullName>
    </submittedName>
</protein>
<dbReference type="Pfam" id="PF12838">
    <property type="entry name" value="Fer4_7"/>
    <property type="match status" value="1"/>
</dbReference>
<name>A0A6J7PFV3_9ZZZZ</name>
<gene>
    <name evidence="2" type="ORF">UFOPK4057_00483</name>
</gene>
<sequence>MAECINCDACLRHCPPQLGAIFNHGADVVIIPELCSGCDKCLPACPVNCIYPFPEWEAEGVPTEWWEEPGSDNDPY</sequence>
<dbReference type="InterPro" id="IPR017896">
    <property type="entry name" value="4Fe4S_Fe-S-bd"/>
</dbReference>
<reference evidence="2" key="1">
    <citation type="submission" date="2020-05" db="EMBL/GenBank/DDBJ databases">
        <authorList>
            <person name="Chiriac C."/>
            <person name="Salcher M."/>
            <person name="Ghai R."/>
            <person name="Kavagutti S V."/>
        </authorList>
    </citation>
    <scope>NUCLEOTIDE SEQUENCE</scope>
</reference>
<dbReference type="PROSITE" id="PS00198">
    <property type="entry name" value="4FE4S_FER_1"/>
    <property type="match status" value="1"/>
</dbReference>
<dbReference type="InterPro" id="IPR017900">
    <property type="entry name" value="4Fe4S_Fe_S_CS"/>
</dbReference>
<evidence type="ECO:0000313" key="2">
    <source>
        <dbReference type="EMBL" id="CAB5003988.1"/>
    </source>
</evidence>
<dbReference type="AlphaFoldDB" id="A0A6J7PFV3"/>
<evidence type="ECO:0000259" key="1">
    <source>
        <dbReference type="PROSITE" id="PS51379"/>
    </source>
</evidence>
<dbReference type="SUPFAM" id="SSF54862">
    <property type="entry name" value="4Fe-4S ferredoxins"/>
    <property type="match status" value="1"/>
</dbReference>
<proteinExistence type="predicted"/>
<dbReference type="Gene3D" id="3.30.70.20">
    <property type="match status" value="1"/>
</dbReference>
<feature type="domain" description="4Fe-4S ferredoxin-type" evidence="1">
    <location>
        <begin position="26"/>
        <end position="55"/>
    </location>
</feature>